<reference evidence="3" key="1">
    <citation type="submission" date="2018-04" db="EMBL/GenBank/DDBJ databases">
        <authorList>
            <person name="Cornet L."/>
        </authorList>
    </citation>
    <scope>NUCLEOTIDE SEQUENCE [LARGE SCALE GENOMIC DNA]</scope>
</reference>
<feature type="domain" description="Condensation" evidence="1">
    <location>
        <begin position="1"/>
        <end position="323"/>
    </location>
</feature>
<name>A0A2W4TQ69_9CYAN</name>
<organism evidence="2 3">
    <name type="scientific">Leptolyngbya foveolarum</name>
    <dbReference type="NCBI Taxonomy" id="47253"/>
    <lineage>
        <taxon>Bacteria</taxon>
        <taxon>Bacillati</taxon>
        <taxon>Cyanobacteriota</taxon>
        <taxon>Cyanophyceae</taxon>
        <taxon>Leptolyngbyales</taxon>
        <taxon>Leptolyngbyaceae</taxon>
        <taxon>Leptolyngbya group</taxon>
        <taxon>Leptolyngbya</taxon>
    </lineage>
</organism>
<accession>A0A2W4TQ69</accession>
<dbReference type="GO" id="GO:0008610">
    <property type="term" value="P:lipid biosynthetic process"/>
    <property type="evidence" value="ECO:0007669"/>
    <property type="project" value="UniProtKB-ARBA"/>
</dbReference>
<dbReference type="InterPro" id="IPR023213">
    <property type="entry name" value="CAT-like_dom_sf"/>
</dbReference>
<dbReference type="InterPro" id="IPR001242">
    <property type="entry name" value="Condensation_dom"/>
</dbReference>
<dbReference type="EMBL" id="QBMC01000189">
    <property type="protein sequence ID" value="PZO11326.1"/>
    <property type="molecule type" value="Genomic_DNA"/>
</dbReference>
<sequence>MIDGVSWRILLQDFQTVYQQLSLQQPLQLPAKTSAFQTWAQKLQTYATSAELEQETGFWLEMLEQPPTMTPFSTAIAQPAMASASTVRVKLTQAETQTLLQEVPAAYNTQINDVLLTALVQAFREWTNQPWAEHASLLIDLEGHGREDLFPDVTISRTVGWFTAVYPVHLTVDTSDPGLALMNVKERLRQIPNHGIGYGLLRYGREQRAIAQLQSLQQPQVKFNYLGQFDQKIDQCTKDEINLVTAQESCGENRSLLGPRDHPLEIIGYVSEGTLHLEWICSGSLPPSKTIETLAQSFLSSLRSLIQHCQDPNTKGYTPSDFSEFQWSNWKQADLDKIQAAIGEN</sequence>
<dbReference type="InterPro" id="IPR010060">
    <property type="entry name" value="NRPS_synth"/>
</dbReference>
<dbReference type="Gene3D" id="3.30.559.10">
    <property type="entry name" value="Chloramphenicol acetyltransferase-like domain"/>
    <property type="match status" value="1"/>
</dbReference>
<dbReference type="Pfam" id="PF00668">
    <property type="entry name" value="Condensation"/>
    <property type="match status" value="1"/>
</dbReference>
<evidence type="ECO:0000259" key="1">
    <source>
        <dbReference type="Pfam" id="PF00668"/>
    </source>
</evidence>
<gene>
    <name evidence="2" type="ORF">DCF25_19585</name>
</gene>
<evidence type="ECO:0000313" key="3">
    <source>
        <dbReference type="Proteomes" id="UP000249354"/>
    </source>
</evidence>
<dbReference type="NCBIfam" id="TIGR01720">
    <property type="entry name" value="NRPS-para261"/>
    <property type="match status" value="1"/>
</dbReference>
<dbReference type="Proteomes" id="UP000249354">
    <property type="component" value="Unassembled WGS sequence"/>
</dbReference>
<evidence type="ECO:0000313" key="2">
    <source>
        <dbReference type="EMBL" id="PZO11326.1"/>
    </source>
</evidence>
<reference evidence="2 3" key="2">
    <citation type="submission" date="2018-06" db="EMBL/GenBank/DDBJ databases">
        <title>Metagenomic assembly of (sub)arctic Cyanobacteria and their associated microbiome from non-axenic cultures.</title>
        <authorList>
            <person name="Baurain D."/>
        </authorList>
    </citation>
    <scope>NUCLEOTIDE SEQUENCE [LARGE SCALE GENOMIC DNA]</scope>
    <source>
        <strain evidence="2">ULC129bin1</strain>
    </source>
</reference>
<dbReference type="PANTHER" id="PTHR45398:SF1">
    <property type="entry name" value="ENZYME, PUTATIVE (JCVI)-RELATED"/>
    <property type="match status" value="1"/>
</dbReference>
<proteinExistence type="predicted"/>
<protein>
    <recommendedName>
        <fullName evidence="1">Condensation domain-containing protein</fullName>
    </recommendedName>
</protein>
<dbReference type="Gene3D" id="3.30.559.30">
    <property type="entry name" value="Nonribosomal peptide synthetase, condensation domain"/>
    <property type="match status" value="1"/>
</dbReference>
<dbReference type="AlphaFoldDB" id="A0A2W4TQ69"/>
<dbReference type="GO" id="GO:0003824">
    <property type="term" value="F:catalytic activity"/>
    <property type="evidence" value="ECO:0007669"/>
    <property type="project" value="InterPro"/>
</dbReference>
<dbReference type="SUPFAM" id="SSF52777">
    <property type="entry name" value="CoA-dependent acyltransferases"/>
    <property type="match status" value="2"/>
</dbReference>
<dbReference type="PANTHER" id="PTHR45398">
    <property type="match status" value="1"/>
</dbReference>
<comment type="caution">
    <text evidence="2">The sequence shown here is derived from an EMBL/GenBank/DDBJ whole genome shotgun (WGS) entry which is preliminary data.</text>
</comment>